<evidence type="ECO:0000313" key="2">
    <source>
        <dbReference type="Proteomes" id="UP001152049"/>
    </source>
</evidence>
<dbReference type="SUPFAM" id="SSF54427">
    <property type="entry name" value="NTF2-like"/>
    <property type="match status" value="1"/>
</dbReference>
<dbReference type="InterPro" id="IPR032710">
    <property type="entry name" value="NTF2-like_dom_sf"/>
</dbReference>
<dbReference type="EMBL" id="JAOQAZ010000002">
    <property type="protein sequence ID" value="KAJ4269470.1"/>
    <property type="molecule type" value="Genomic_DNA"/>
</dbReference>
<reference evidence="1" key="1">
    <citation type="submission" date="2022-09" db="EMBL/GenBank/DDBJ databases">
        <title>Fusarium specimens isolated from Avocado Roots.</title>
        <authorList>
            <person name="Stajich J."/>
            <person name="Roper C."/>
            <person name="Heimlech-Rivalta G."/>
        </authorList>
    </citation>
    <scope>NUCLEOTIDE SEQUENCE</scope>
    <source>
        <strain evidence="1">CF00136</strain>
    </source>
</reference>
<name>A0A9W8SCX6_9HYPO</name>
<protein>
    <recommendedName>
        <fullName evidence="3">SnoaL-like polyketide cyclase</fullName>
    </recommendedName>
</protein>
<dbReference type="AlphaFoldDB" id="A0A9W8SCX6"/>
<comment type="caution">
    <text evidence="1">The sequence shown here is derived from an EMBL/GenBank/DDBJ whole genome shotgun (WGS) entry which is preliminary data.</text>
</comment>
<dbReference type="GO" id="GO:0030638">
    <property type="term" value="P:polyketide metabolic process"/>
    <property type="evidence" value="ECO:0007669"/>
    <property type="project" value="InterPro"/>
</dbReference>
<keyword evidence="2" id="KW-1185">Reference proteome</keyword>
<evidence type="ECO:0000313" key="1">
    <source>
        <dbReference type="EMBL" id="KAJ4269470.1"/>
    </source>
</evidence>
<gene>
    <name evidence="1" type="ORF">NW762_001130</name>
</gene>
<evidence type="ECO:0008006" key="3">
    <source>
        <dbReference type="Google" id="ProtNLM"/>
    </source>
</evidence>
<dbReference type="Proteomes" id="UP001152049">
    <property type="component" value="Unassembled WGS sequence"/>
</dbReference>
<organism evidence="1 2">
    <name type="scientific">Fusarium torreyae</name>
    <dbReference type="NCBI Taxonomy" id="1237075"/>
    <lineage>
        <taxon>Eukaryota</taxon>
        <taxon>Fungi</taxon>
        <taxon>Dikarya</taxon>
        <taxon>Ascomycota</taxon>
        <taxon>Pezizomycotina</taxon>
        <taxon>Sordariomycetes</taxon>
        <taxon>Hypocreomycetidae</taxon>
        <taxon>Hypocreales</taxon>
        <taxon>Nectriaceae</taxon>
        <taxon>Fusarium</taxon>
    </lineage>
</organism>
<accession>A0A9W8SCX6</accession>
<dbReference type="OrthoDB" id="2830113at2759"/>
<dbReference type="Gene3D" id="3.10.450.50">
    <property type="match status" value="1"/>
</dbReference>
<dbReference type="Pfam" id="PF07366">
    <property type="entry name" value="SnoaL"/>
    <property type="match status" value="1"/>
</dbReference>
<sequence length="282" mass="32134">MSLSRTGMVDLLETIISAQNEGKWDTLEHLVQPNVVINDNSQQRDVFIAKLRSDIENQGKSSKLDSCVVDVNAQAITARIIKTQTPPAEKEEERASIIQTIQYQEITLAWFIDGQLSALKTLQDNDARRAKQHSATATPTHLLENSSPTSLNLEEMYRGYIKSINDKTMEANFQNFCKPSVTHNTHQKTIPEYISLIKESQSAIKNLYFDIQDLVVDNESGRVAARLEFTGTPVKEWADAEPNGDSVRFHEHVMYWLDEGKIHWVWSIVDLDTYRRQLRSGD</sequence>
<dbReference type="InterPro" id="IPR009959">
    <property type="entry name" value="Cyclase_SnoaL-like"/>
</dbReference>
<proteinExistence type="predicted"/>